<dbReference type="GO" id="GO:0005507">
    <property type="term" value="F:copper ion binding"/>
    <property type="evidence" value="ECO:0007669"/>
    <property type="project" value="InterPro"/>
</dbReference>
<dbReference type="AlphaFoldDB" id="A0A1B9AMT6"/>
<evidence type="ECO:0000259" key="3">
    <source>
        <dbReference type="Pfam" id="PF07731"/>
    </source>
</evidence>
<dbReference type="RefSeq" id="WP_065411140.1">
    <property type="nucleotide sequence ID" value="NZ_MAYT01000027.1"/>
</dbReference>
<organism evidence="5 6">
    <name type="scientific">Pseudobacillus wudalianchiensis</name>
    <dbReference type="NCBI Taxonomy" id="1743143"/>
    <lineage>
        <taxon>Bacteria</taxon>
        <taxon>Bacillati</taxon>
        <taxon>Bacillota</taxon>
        <taxon>Bacilli</taxon>
        <taxon>Bacillales</taxon>
        <taxon>Bacillaceae</taxon>
        <taxon>Pseudobacillus</taxon>
    </lineage>
</organism>
<dbReference type="InterPro" id="IPR045087">
    <property type="entry name" value="Cu-oxidase_fam"/>
</dbReference>
<evidence type="ECO:0000256" key="2">
    <source>
        <dbReference type="SAM" id="MobiDB-lite"/>
    </source>
</evidence>
<dbReference type="InterPro" id="IPR011706">
    <property type="entry name" value="Cu-oxidase_C"/>
</dbReference>
<dbReference type="Pfam" id="PF07732">
    <property type="entry name" value="Cu-oxidase_3"/>
    <property type="match status" value="2"/>
</dbReference>
<dbReference type="GO" id="GO:0016491">
    <property type="term" value="F:oxidoreductase activity"/>
    <property type="evidence" value="ECO:0007669"/>
    <property type="project" value="InterPro"/>
</dbReference>
<dbReference type="PANTHER" id="PTHR48267">
    <property type="entry name" value="CUPREDOXIN SUPERFAMILY PROTEIN"/>
    <property type="match status" value="1"/>
</dbReference>
<proteinExistence type="inferred from homology"/>
<keyword evidence="6" id="KW-1185">Reference proteome</keyword>
<evidence type="ECO:0000256" key="1">
    <source>
        <dbReference type="ARBA" id="ARBA00010609"/>
    </source>
</evidence>
<comment type="caution">
    <text evidence="5">The sequence shown here is derived from an EMBL/GenBank/DDBJ whole genome shotgun (WGS) entry which is preliminary data.</text>
</comment>
<feature type="domain" description="Plastocyanin-like" evidence="4">
    <location>
        <begin position="116"/>
        <end position="191"/>
    </location>
</feature>
<feature type="domain" description="Plastocyanin-like" evidence="3">
    <location>
        <begin position="397"/>
        <end position="514"/>
    </location>
</feature>
<sequence length="541" mass="62546">MLKRKVESLVSQKVNPADPNTVPKFIEEVKKPPIARPTAGDSYYEIRMKEAKHQFHPAFPRTTIWGYNGIFPGPTIEARKGKTVEVKWLNNLPKKHFLPVDYTLHGAVGNPEVRSVVHLHGANVNWESDGYPEAWYTNNYEFTGPAFRRKVHAYTNHQQSATLWYHDHSMALTRLNVYAGLAGFYLLRDTNEERLNLPAGDYDIPLMVQDRSFNEDGSLFYPETPDPDLPVFPSIVPGFLGEMITVNGKVWPYLRVEPRKYRFRILNASNRREYNFSLSNNEPFYQIGTDGGLLSNRTELTSFELLTAERTDIVIDFSKWKGEQITLLNTNETEDSHTRTVMQFRVDLPLKGEDKSEVPERLYPNMDLHEHMAHTIRNLPLGISFDEYGRLMLMLDGKMWHDPVTEKPSLDSIEIWNIINTTPIPHPIHIHLVQFKIVERRPFNVDLFNQTGKIEFTGPPEEPRIYERGWKDTAKTDPGMVTKLVMHFKEHTGNYVWHCHFLEHEDHDMMRPIRIINDAHPVAPPHADEEPHQDDGPSNGS</sequence>
<dbReference type="SUPFAM" id="SSF49503">
    <property type="entry name" value="Cupredoxins"/>
    <property type="match status" value="3"/>
</dbReference>
<dbReference type="CDD" id="cd13891">
    <property type="entry name" value="CuRO_3_CotA_like"/>
    <property type="match status" value="1"/>
</dbReference>
<feature type="compositionally biased region" description="Basic and acidic residues" evidence="2">
    <location>
        <begin position="526"/>
        <end position="535"/>
    </location>
</feature>
<dbReference type="PANTHER" id="PTHR48267:SF1">
    <property type="entry name" value="BILIRUBIN OXIDASE"/>
    <property type="match status" value="1"/>
</dbReference>
<accession>A0A1B9AMT6</accession>
<dbReference type="InterPro" id="IPR008972">
    <property type="entry name" value="Cupredoxin"/>
</dbReference>
<evidence type="ECO:0000313" key="6">
    <source>
        <dbReference type="Proteomes" id="UP000092578"/>
    </source>
</evidence>
<evidence type="ECO:0000313" key="5">
    <source>
        <dbReference type="EMBL" id="OCA85170.1"/>
    </source>
</evidence>
<dbReference type="Proteomes" id="UP000092578">
    <property type="component" value="Unassembled WGS sequence"/>
</dbReference>
<feature type="domain" description="Plastocyanin-like" evidence="4">
    <location>
        <begin position="61"/>
        <end position="96"/>
    </location>
</feature>
<dbReference type="CDD" id="cd13868">
    <property type="entry name" value="CuRO_2_CotA_like"/>
    <property type="match status" value="1"/>
</dbReference>
<dbReference type="Pfam" id="PF07731">
    <property type="entry name" value="Cu-oxidase_2"/>
    <property type="match status" value="1"/>
</dbReference>
<protein>
    <submittedName>
        <fullName evidence="5">Copper oxidase</fullName>
    </submittedName>
</protein>
<feature type="region of interest" description="Disordered" evidence="2">
    <location>
        <begin position="520"/>
        <end position="541"/>
    </location>
</feature>
<dbReference type="InterPro" id="IPR011707">
    <property type="entry name" value="Cu-oxidase-like_N"/>
</dbReference>
<comment type="similarity">
    <text evidence="1">Belongs to the multicopper oxidase family.</text>
</comment>
<dbReference type="EMBL" id="MAYT01000027">
    <property type="protein sequence ID" value="OCA85170.1"/>
    <property type="molecule type" value="Genomic_DNA"/>
</dbReference>
<dbReference type="Gene3D" id="2.60.40.420">
    <property type="entry name" value="Cupredoxins - blue copper proteins"/>
    <property type="match status" value="3"/>
</dbReference>
<gene>
    <name evidence="5" type="ORF">A8F95_10860</name>
</gene>
<dbReference type="CDD" id="cd13844">
    <property type="entry name" value="CuRO_1_BOD_CotA_like"/>
    <property type="match status" value="1"/>
</dbReference>
<reference evidence="6" key="1">
    <citation type="submission" date="2016-05" db="EMBL/GenBank/DDBJ databases">
        <authorList>
            <person name="Liu B."/>
            <person name="Wang J."/>
            <person name="Zhu Y."/>
            <person name="Liu G."/>
            <person name="Chen Q."/>
            <person name="Chen Z."/>
            <person name="Lan J."/>
            <person name="Che J."/>
            <person name="Ge C."/>
            <person name="Shi H."/>
            <person name="Pan Z."/>
            <person name="Liu X."/>
        </authorList>
    </citation>
    <scope>NUCLEOTIDE SEQUENCE [LARGE SCALE GENOMIC DNA]</scope>
    <source>
        <strain evidence="6">FJAT-27215</strain>
    </source>
</reference>
<evidence type="ECO:0000259" key="4">
    <source>
        <dbReference type="Pfam" id="PF07732"/>
    </source>
</evidence>
<name>A0A1B9AMT6_9BACI</name>